<feature type="coiled-coil region" evidence="1">
    <location>
        <begin position="154"/>
        <end position="181"/>
    </location>
</feature>
<dbReference type="Proteomes" id="UP000567179">
    <property type="component" value="Unassembled WGS sequence"/>
</dbReference>
<evidence type="ECO:0000313" key="2">
    <source>
        <dbReference type="EMBL" id="KAF5329684.1"/>
    </source>
</evidence>
<keyword evidence="1" id="KW-0175">Coiled coil</keyword>
<comment type="caution">
    <text evidence="2">The sequence shown here is derived from an EMBL/GenBank/DDBJ whole genome shotgun (WGS) entry which is preliminary data.</text>
</comment>
<gene>
    <name evidence="2" type="ORF">D9619_008942</name>
</gene>
<reference evidence="2 3" key="1">
    <citation type="journal article" date="2020" name="ISME J.">
        <title>Uncovering the hidden diversity of litter-decomposition mechanisms in mushroom-forming fungi.</title>
        <authorList>
            <person name="Floudas D."/>
            <person name="Bentzer J."/>
            <person name="Ahren D."/>
            <person name="Johansson T."/>
            <person name="Persson P."/>
            <person name="Tunlid A."/>
        </authorList>
    </citation>
    <scope>NUCLEOTIDE SEQUENCE [LARGE SCALE GENOMIC DNA]</scope>
    <source>
        <strain evidence="2 3">CBS 101986</strain>
    </source>
</reference>
<dbReference type="AlphaFoldDB" id="A0A8H5FAG1"/>
<accession>A0A8H5FAG1</accession>
<organism evidence="2 3">
    <name type="scientific">Psilocybe cf. subviscida</name>
    <dbReference type="NCBI Taxonomy" id="2480587"/>
    <lineage>
        <taxon>Eukaryota</taxon>
        <taxon>Fungi</taxon>
        <taxon>Dikarya</taxon>
        <taxon>Basidiomycota</taxon>
        <taxon>Agaricomycotina</taxon>
        <taxon>Agaricomycetes</taxon>
        <taxon>Agaricomycetidae</taxon>
        <taxon>Agaricales</taxon>
        <taxon>Agaricineae</taxon>
        <taxon>Strophariaceae</taxon>
        <taxon>Psilocybe</taxon>
    </lineage>
</organism>
<protein>
    <submittedName>
        <fullName evidence="2">Uncharacterized protein</fullName>
    </submittedName>
</protein>
<evidence type="ECO:0000256" key="1">
    <source>
        <dbReference type="SAM" id="Coils"/>
    </source>
</evidence>
<dbReference type="EMBL" id="JAACJJ010000002">
    <property type="protein sequence ID" value="KAF5329684.1"/>
    <property type="molecule type" value="Genomic_DNA"/>
</dbReference>
<name>A0A8H5FAG1_9AGAR</name>
<sequence length="231" mass="25767">MAKEEPKPCPCTSCNGKLRVRRTIRTHLARDRAVKSETGHNEELLVKKEMLSDTVVPPLAVSLSSGTVLQAAKGKKAPSKRVSKAVAQGAAPVKQIKSTASPDHPETNAVLLHPIHLPNNAAAQPTQQAQLICDPQTVSDVLRLPTYPELLNVLSILLREKHDLQAQLNNEQTEAASLREHFTLLQTYCKQVEEQLRHERQATWNVNQRLDNLLKVTEAPYQQPLKRTRIV</sequence>
<keyword evidence="3" id="KW-1185">Reference proteome</keyword>
<evidence type="ECO:0000313" key="3">
    <source>
        <dbReference type="Proteomes" id="UP000567179"/>
    </source>
</evidence>
<proteinExistence type="predicted"/>